<dbReference type="eggNOG" id="COG0110">
    <property type="taxonomic scope" value="Bacteria"/>
</dbReference>
<dbReference type="HOGENOM" id="CLU_051638_9_1_10"/>
<dbReference type="AlphaFoldDB" id="I7A7T8"/>
<reference evidence="2 3" key="1">
    <citation type="journal article" date="2013" name="PLoS ONE">
        <title>Genomic analysis of Melioribacter roseus, facultatively anaerobic organotrophic bacterium representing a novel deep lineage within Bacteriodetes/Chlorobi group.</title>
        <authorList>
            <person name="Kadnikov V.V."/>
            <person name="Mardanov A.V."/>
            <person name="Podosokorskaya O.A."/>
            <person name="Gavrilov S.N."/>
            <person name="Kublanov I.V."/>
            <person name="Beletsky A.V."/>
            <person name="Bonch-Osmolovskaya E.A."/>
            <person name="Ravin N.V."/>
        </authorList>
    </citation>
    <scope>NUCLEOTIDE SEQUENCE [LARGE SCALE GENOMIC DNA]</scope>
    <source>
        <strain evidence="3">JCM 17771 / P3M-2</strain>
    </source>
</reference>
<dbReference type="EMBL" id="CP003557">
    <property type="protein sequence ID" value="AFN75916.1"/>
    <property type="molecule type" value="Genomic_DNA"/>
</dbReference>
<keyword evidence="3" id="KW-1185">Reference proteome</keyword>
<proteinExistence type="inferred from homology"/>
<organism evidence="2 3">
    <name type="scientific">Melioribacter roseus (strain DSM 23840 / JCM 17771 / VKM B-2668 / P3M-2)</name>
    <dbReference type="NCBI Taxonomy" id="1191523"/>
    <lineage>
        <taxon>Bacteria</taxon>
        <taxon>Pseudomonadati</taxon>
        <taxon>Ignavibacteriota</taxon>
        <taxon>Ignavibacteria</taxon>
        <taxon>Ignavibacteriales</taxon>
        <taxon>Melioribacteraceae</taxon>
        <taxon>Melioribacter</taxon>
    </lineage>
</organism>
<name>I7A7T8_MELRP</name>
<dbReference type="SUPFAM" id="SSF51161">
    <property type="entry name" value="Trimeric LpxA-like enzymes"/>
    <property type="match status" value="1"/>
</dbReference>
<evidence type="ECO:0000313" key="3">
    <source>
        <dbReference type="Proteomes" id="UP000009011"/>
    </source>
</evidence>
<dbReference type="Pfam" id="PF00132">
    <property type="entry name" value="Hexapep"/>
    <property type="match status" value="2"/>
</dbReference>
<dbReference type="CDD" id="cd03358">
    <property type="entry name" value="LbH_WxcM_N_like"/>
    <property type="match status" value="1"/>
</dbReference>
<dbReference type="Proteomes" id="UP000009011">
    <property type="component" value="Chromosome"/>
</dbReference>
<protein>
    <submittedName>
        <fullName evidence="2">Transferase hexapeptide repeat containing protein</fullName>
    </submittedName>
</protein>
<dbReference type="InterPro" id="IPR011004">
    <property type="entry name" value="Trimer_LpxA-like_sf"/>
</dbReference>
<dbReference type="PATRIC" id="fig|1191523.3.peg.2821"/>
<dbReference type="InterPro" id="IPR050179">
    <property type="entry name" value="Trans_hexapeptide_repeat"/>
</dbReference>
<evidence type="ECO:0000256" key="1">
    <source>
        <dbReference type="ARBA" id="ARBA00007274"/>
    </source>
</evidence>
<keyword evidence="2" id="KW-0808">Transferase</keyword>
<accession>I7A7T8</accession>
<dbReference type="STRING" id="1191523.MROS_2686"/>
<comment type="similarity">
    <text evidence="1">Belongs to the transferase hexapeptide repeat family.</text>
</comment>
<dbReference type="KEGG" id="mro:MROS_2686"/>
<sequence length="192" mass="20895">MNYYINEYAVVDDNVEIGEGTKIWHFSHVQSGAKIGKYCVLGQNVNVGNNVIIGNYVKIQNNVSVYEGVTLEDYVFCGPSMVFTNIKDPRSKYPQAGSEYYIKTLVKEGASLGANCTIVCGITIGKYAFVGAGAVVTKDVPDYGLVVGNPARLIGWVSEAGIKLKFNSDGFAVCPKSGKKYKLENGRVVERE</sequence>
<dbReference type="PANTHER" id="PTHR43300:SF4">
    <property type="entry name" value="ACYL-[ACYL-CARRIER-PROTEIN]--UDP-N-ACETYLGLUCOSAMINE O-ACYLTRANSFERASE"/>
    <property type="match status" value="1"/>
</dbReference>
<dbReference type="GO" id="GO:0016740">
    <property type="term" value="F:transferase activity"/>
    <property type="evidence" value="ECO:0007669"/>
    <property type="project" value="UniProtKB-KW"/>
</dbReference>
<evidence type="ECO:0000313" key="2">
    <source>
        <dbReference type="EMBL" id="AFN75916.1"/>
    </source>
</evidence>
<dbReference type="InterPro" id="IPR001451">
    <property type="entry name" value="Hexapep"/>
</dbReference>
<dbReference type="RefSeq" id="WP_014857346.1">
    <property type="nucleotide sequence ID" value="NC_018178.1"/>
</dbReference>
<dbReference type="PANTHER" id="PTHR43300">
    <property type="entry name" value="ACETYLTRANSFERASE"/>
    <property type="match status" value="1"/>
</dbReference>
<dbReference type="Gene3D" id="2.160.10.10">
    <property type="entry name" value="Hexapeptide repeat proteins"/>
    <property type="match status" value="1"/>
</dbReference>
<dbReference type="OrthoDB" id="9801697at2"/>
<gene>
    <name evidence="2" type="ordered locus">MROS_2686</name>
</gene>